<protein>
    <recommendedName>
        <fullName evidence="4">Pesticidal crystal protein Cry22Aa Ig-like domain-containing protein</fullName>
    </recommendedName>
</protein>
<dbReference type="InterPro" id="IPR013783">
    <property type="entry name" value="Ig-like_fold"/>
</dbReference>
<dbReference type="Gene3D" id="2.60.40.10">
    <property type="entry name" value="Immunoglobulins"/>
    <property type="match status" value="5"/>
</dbReference>
<keyword evidence="1" id="KW-0727">SH2 domain</keyword>
<dbReference type="Pfam" id="PF16403">
    <property type="entry name" value="Bact_surface_Ig-like"/>
    <property type="match status" value="5"/>
</dbReference>
<feature type="compositionally biased region" description="Basic and acidic residues" evidence="2">
    <location>
        <begin position="829"/>
        <end position="851"/>
    </location>
</feature>
<dbReference type="InterPro" id="IPR032179">
    <property type="entry name" value="Cry22Aa_Ig-like"/>
</dbReference>
<name>A0A1G2G8H6_9BACT</name>
<feature type="transmembrane region" description="Helical" evidence="3">
    <location>
        <begin position="1375"/>
        <end position="1393"/>
    </location>
</feature>
<feature type="compositionally biased region" description="Basic and acidic residues" evidence="2">
    <location>
        <begin position="578"/>
        <end position="600"/>
    </location>
</feature>
<dbReference type="PANTHER" id="PTHR15127:SF32">
    <property type="entry name" value="HEAVYWEIGHT, ISOFORM A"/>
    <property type="match status" value="1"/>
</dbReference>
<keyword evidence="3" id="KW-0812">Transmembrane</keyword>
<evidence type="ECO:0000313" key="5">
    <source>
        <dbReference type="EMBL" id="OGZ46559.1"/>
    </source>
</evidence>
<dbReference type="InterPro" id="IPR036366">
    <property type="entry name" value="PGBDSf"/>
</dbReference>
<comment type="caution">
    <text evidence="5">The sequence shown here is derived from an EMBL/GenBank/DDBJ whole genome shotgun (WGS) entry which is preliminary data.</text>
</comment>
<accession>A0A1G2G8H6</accession>
<feature type="compositionally biased region" description="Basic and acidic residues" evidence="2">
    <location>
        <begin position="702"/>
        <end position="713"/>
    </location>
</feature>
<gene>
    <name evidence="5" type="ORF">A3J54_02605</name>
</gene>
<proteinExistence type="predicted"/>
<dbReference type="InterPro" id="IPR051846">
    <property type="entry name" value="SH2_domain_adapters"/>
</dbReference>
<organism evidence="5 6">
    <name type="scientific">Candidatus Ryanbacteria bacterium RIFCSPHIGHO2_02_FULL_45_13b</name>
    <dbReference type="NCBI Taxonomy" id="1802117"/>
    <lineage>
        <taxon>Bacteria</taxon>
        <taxon>Candidatus Ryaniibacteriota</taxon>
    </lineage>
</organism>
<feature type="domain" description="Pesticidal crystal protein Cry22Aa Ig-like" evidence="4">
    <location>
        <begin position="488"/>
        <end position="561"/>
    </location>
</feature>
<dbReference type="EMBL" id="MHNN01000008">
    <property type="protein sequence ID" value="OGZ46559.1"/>
    <property type="molecule type" value="Genomic_DNA"/>
</dbReference>
<feature type="domain" description="Pesticidal crystal protein Cry22Aa Ig-like" evidence="4">
    <location>
        <begin position="865"/>
        <end position="939"/>
    </location>
</feature>
<feature type="region of interest" description="Disordered" evidence="2">
    <location>
        <begin position="566"/>
        <end position="609"/>
    </location>
</feature>
<evidence type="ECO:0000256" key="3">
    <source>
        <dbReference type="SAM" id="Phobius"/>
    </source>
</evidence>
<dbReference type="Gene3D" id="1.10.101.10">
    <property type="entry name" value="PGBD-like superfamily/PGBD"/>
    <property type="match status" value="1"/>
</dbReference>
<feature type="domain" description="Pesticidal crystal protein Cry22Aa Ig-like" evidence="4">
    <location>
        <begin position="740"/>
        <end position="812"/>
    </location>
</feature>
<dbReference type="STRING" id="1802117.A3J54_02605"/>
<feature type="region of interest" description="Disordered" evidence="2">
    <location>
        <begin position="821"/>
        <end position="863"/>
    </location>
</feature>
<dbReference type="PANTHER" id="PTHR15127">
    <property type="entry name" value="HEAVYWEIGHT, ISOFORM A"/>
    <property type="match status" value="1"/>
</dbReference>
<evidence type="ECO:0000313" key="6">
    <source>
        <dbReference type="Proteomes" id="UP000176576"/>
    </source>
</evidence>
<feature type="domain" description="Pesticidal crystal protein Cry22Aa Ig-like" evidence="4">
    <location>
        <begin position="614"/>
        <end position="687"/>
    </location>
</feature>
<feature type="region of interest" description="Disordered" evidence="2">
    <location>
        <begin position="961"/>
        <end position="983"/>
    </location>
</feature>
<evidence type="ECO:0000256" key="1">
    <source>
        <dbReference type="ARBA" id="ARBA00022999"/>
    </source>
</evidence>
<keyword evidence="3" id="KW-0472">Membrane</keyword>
<feature type="region of interest" description="Disordered" evidence="2">
    <location>
        <begin position="695"/>
        <end position="727"/>
    </location>
</feature>
<feature type="domain" description="Pesticidal crystal protein Cry22Aa Ig-like" evidence="4">
    <location>
        <begin position="990"/>
        <end position="1062"/>
    </location>
</feature>
<keyword evidence="3" id="KW-1133">Transmembrane helix</keyword>
<sequence length="1397" mass="149348">MVSMAFFVIPSLFANANNEEEQQELPCETCAKDDAGNILEVVVDENVTVDFNTDTPTCAGDADLCAFFSYEKPDPTDVRTWNAIFNLGDKKLVIKPHVTVTVATVPLQTNTRESPGMKISTDCEVLVENDATISLTPHNTRGGDLFIKAGGPITINGTISNIGSGTLGMPGKILLTSCCGNIITGSVSHIVSQGTDPGGDDIYILAKETITINGLVEAVYKRGHPANVHIFSTRGGILIDGNNVFGFDAETKRPITSGVFARSTHEPTPGQIDIHARGNITILGNTLLSATHENFGAVAVKTGSNGSHGGVIDVRSQNGNITLSDRAIDNANRYNAEATVTIFAKKVIRMSVSDRIDAGASTNEKPVIMNSAGRDGTGGTNTIRSFAGPILLSEGAHILSLGGLNGSAGINNISSCSGFTLAGIVNPSDANTADDSDLCEPTLIDFYNETNPVHAEFKQFLQTYANGALLCIMHDDEEPPPENTKPIITLLGANPLTITEDIIFTDPGATAFDDEDGNITSAIIVGGDTVHPNVPGTYHITYNVTDSEGLAADQKTRVVIIEELPTPPACSDNIDNDADQKTDQNDPACHTDGDPEHEDSYDPNAESENSKPVLTLLGDETMHVTIHTSFTDPGATAFDDEDGNITSNIVTGGDTVDINIIGAYVITYNVSDSRGAGAEEITRIVRVIETKPQCSDELDNDGDTRVDEADPTCHTDGNPENEDSYTPNMNTENAAPLLVLVGANPLEIIVRNEYIEFGATAHDEEDGDIPQNQIVTNATDVNTSTLGTYEVTYNVSDSDGKPANEITRTVRVVPAPHIPLCSDNIDNDADQKTDQNDPACHTDGDPEHEDSYDPNAESENSKPVLTLLGDNPLIIPTGNGYLEGGATAFDDEDGVIPSEKIVIGGNIVNPNIIGTYVVTYNVTDSKGLAAYEITRAVHVIEKQATCSDNLDNDADEKIDEADAGCHTDGNPENPNSYDPADTNENAKPVLTLLGSQSITIIKDDSYTDAGATAFDEEDGDITNAIEIENNVNTNTSGTYSIVYKVKDSKGISADDVTRALIVTERPSTGCTSNCGGGGGGGGGGSKIFLTITNENISLDDTGAAVLTWETNLQATSMVVYDVVSHGTVISPALPDNYAFKTSTSEALVTRHRVLVHGLSAGRAYYFRPYSDRSDDSEMGIELTINPASDSFTNTTPPQVSEISITESPCVEYLKSYIKFGAVNNSDDVRRLELFLNTFEGFSLPVDGIYNPDDHRAVTVFQERHRNEILLPWGHTKGTGYVYYTTRKYINEIYCANMFPLTTAQLAEISEFKTLLEQVLQQGGSPDDAQVDSVIGSADKKEPTQEESNIAQIPQNPDSTQLMARLQDALKNNMRIIGIGLILLAVVLAGVTLARSRR</sequence>
<dbReference type="Proteomes" id="UP000176576">
    <property type="component" value="Unassembled WGS sequence"/>
</dbReference>
<reference evidence="5 6" key="1">
    <citation type="journal article" date="2016" name="Nat. Commun.">
        <title>Thousands of microbial genomes shed light on interconnected biogeochemical processes in an aquifer system.</title>
        <authorList>
            <person name="Anantharaman K."/>
            <person name="Brown C.T."/>
            <person name="Hug L.A."/>
            <person name="Sharon I."/>
            <person name="Castelle C.J."/>
            <person name="Probst A.J."/>
            <person name="Thomas B.C."/>
            <person name="Singh A."/>
            <person name="Wilkins M.J."/>
            <person name="Karaoz U."/>
            <person name="Brodie E.L."/>
            <person name="Williams K.H."/>
            <person name="Hubbard S.S."/>
            <person name="Banfield J.F."/>
        </authorList>
    </citation>
    <scope>NUCLEOTIDE SEQUENCE [LARGE SCALE GENOMIC DNA]</scope>
</reference>
<dbReference type="GO" id="GO:0001784">
    <property type="term" value="F:phosphotyrosine residue binding"/>
    <property type="evidence" value="ECO:0007669"/>
    <property type="project" value="TreeGrafter"/>
</dbReference>
<evidence type="ECO:0000259" key="4">
    <source>
        <dbReference type="Pfam" id="PF16403"/>
    </source>
</evidence>
<evidence type="ECO:0000256" key="2">
    <source>
        <dbReference type="SAM" id="MobiDB-lite"/>
    </source>
</evidence>